<dbReference type="GO" id="GO:0051260">
    <property type="term" value="P:protein homooligomerization"/>
    <property type="evidence" value="ECO:0007669"/>
    <property type="project" value="InterPro"/>
</dbReference>
<evidence type="ECO:0000313" key="4">
    <source>
        <dbReference type="Proteomes" id="UP000224006"/>
    </source>
</evidence>
<dbReference type="GeneID" id="40311553"/>
<feature type="compositionally biased region" description="Basic and acidic residues" evidence="1">
    <location>
        <begin position="534"/>
        <end position="554"/>
    </location>
</feature>
<evidence type="ECO:0000259" key="2">
    <source>
        <dbReference type="Pfam" id="PF02214"/>
    </source>
</evidence>
<gene>
    <name evidence="3" type="ORF">BESB_066270</name>
</gene>
<dbReference type="SUPFAM" id="SSF54695">
    <property type="entry name" value="POZ domain"/>
    <property type="match status" value="1"/>
</dbReference>
<evidence type="ECO:0000256" key="1">
    <source>
        <dbReference type="SAM" id="MobiDB-lite"/>
    </source>
</evidence>
<feature type="domain" description="Potassium channel tetramerisation-type BTB" evidence="2">
    <location>
        <begin position="113"/>
        <end position="219"/>
    </location>
</feature>
<dbReference type="KEGG" id="bbes:BESB_066270"/>
<feature type="region of interest" description="Disordered" evidence="1">
    <location>
        <begin position="981"/>
        <end position="1000"/>
    </location>
</feature>
<feature type="region of interest" description="Disordered" evidence="1">
    <location>
        <begin position="901"/>
        <end position="969"/>
    </location>
</feature>
<name>A0A2A9MBJ8_BESBE</name>
<dbReference type="InterPro" id="IPR003131">
    <property type="entry name" value="T1-type_BTB"/>
</dbReference>
<dbReference type="OrthoDB" id="20534at2759"/>
<reference evidence="3 4" key="1">
    <citation type="submission" date="2017-09" db="EMBL/GenBank/DDBJ databases">
        <title>Genome sequencing of Besnoitia besnoiti strain Bb-Ger1.</title>
        <authorList>
            <person name="Schares G."/>
            <person name="Venepally P."/>
            <person name="Lorenzi H.A."/>
        </authorList>
    </citation>
    <scope>NUCLEOTIDE SEQUENCE [LARGE SCALE GENOMIC DNA]</scope>
    <source>
        <strain evidence="3 4">Bb-Ger1</strain>
    </source>
</reference>
<comment type="caution">
    <text evidence="3">The sequence shown here is derived from an EMBL/GenBank/DDBJ whole genome shotgun (WGS) entry which is preliminary data.</text>
</comment>
<feature type="compositionally biased region" description="Basic and acidic residues" evidence="1">
    <location>
        <begin position="493"/>
        <end position="507"/>
    </location>
</feature>
<feature type="compositionally biased region" description="Basic and acidic residues" evidence="1">
    <location>
        <begin position="1220"/>
        <end position="1234"/>
    </location>
</feature>
<dbReference type="VEuPathDB" id="ToxoDB:BESB_066270"/>
<organism evidence="3 4">
    <name type="scientific">Besnoitia besnoiti</name>
    <name type="common">Apicomplexan protozoan</name>
    <dbReference type="NCBI Taxonomy" id="94643"/>
    <lineage>
        <taxon>Eukaryota</taxon>
        <taxon>Sar</taxon>
        <taxon>Alveolata</taxon>
        <taxon>Apicomplexa</taxon>
        <taxon>Conoidasida</taxon>
        <taxon>Coccidia</taxon>
        <taxon>Eucoccidiorida</taxon>
        <taxon>Eimeriorina</taxon>
        <taxon>Sarcocystidae</taxon>
        <taxon>Besnoitia</taxon>
    </lineage>
</organism>
<accession>A0A2A9MBJ8</accession>
<protein>
    <submittedName>
        <fullName evidence="3">Zinc finger (CCCH type) motif-containing protein</fullName>
    </submittedName>
</protein>
<dbReference type="RefSeq" id="XP_029218603.1">
    <property type="nucleotide sequence ID" value="XM_029365020.1"/>
</dbReference>
<sequence length="1280" mass="135304">MTGQPREMEGSALAGIGSPCNACTSLGGSCLLAFSNSRVSSFQRGNDRSCCTERDRQLSVPPDCHEPGPSCATAVVGGAENDHSSSCGARSMNVDHFPPVGMCDVEHVKVLVVGGQRFVASVSTLSRSSTLRRLLQRDILIQPHGTESRRHRGQSQERGGNAECSAARGDSHRAVDTGVCTSDPHAATSIARSIFIDRDPQHFQLVLEYLRNGQVNVREAFGGQEPSRELWRTRVLSASEDREFPPGFDGRRLHRQQSVNNPERLGPNCAASPSLVSLRREFDYFGLEWPSRCIRCDALFDPSRCQPRHHQPHGLMTSGLARQGQSDTASDEGARKVGAGGAASDDPTGGDGNLEPRCYYHPGQLAAVDLTAPEDAQDGPRRRTLDGHCGSPKEHLYYTCCRRREDAVGCQAGSHVSEEEALAGLLRGQSASAGACSEASEGLPAASSVTNSSCVPLGGAATETPEVTELLNKCSRAKSQAPHHAGGSALHPVETRDLDKPRGDSLESLRASCPGSSSVVEPAPLSSAAIPERQTVEGDSRENTRDVGGEREPPAEPACGAISASLITTSSLSCRAADSPNCATAEIAGGESFSESGFHVPQYSGSTVCSTPHPSITYPLAVQYSQQQAARRSAVWPPEHAATAPTDITSAARHGPFSATFVPTYSVGVHQSEGGASGTDSAAASMTLALCQSAAAAPRYPLGSLMGTILQMPFACPFYYFPGTPMPSAGPHGAAPANFIVPARQAPAEHSQVLHPQLHAQPQPSVYGWGALPASSASADAPQTHPHESLLACTPSSPASELANEDNGGAVGCPWLHPASVSLCEHEAPPLCVHWISERHHNLHNQCLLQEQQFQFQQQHFQQTRDLPPLVVIPTVPAPQNSATGGAHSAAVGDPIRAAERPRLTPRSQGNCADVQQNGVTDGEDVPRPSVSAAATRGAGSHTRGEPPSLLEGRRTGSVNGQTGDAGRYCSVPGEEQACASGRSHAASDSTGRPDGAQCVSLRRRRSARGADYYQPHIRVDSIEAKQETAVNVEQPEAPVCGIQLCREHSMEGVRYTSPIKEEQTNKHTSPLQGGSAFVMKEGMVGCPDDNTMDLKRSCRQSADCTQWGSWQSADIEDAPSLECGAVAGAVVMPDESLTAGVFADSQTGRSVRVGGLSGDADQQVYSTEGQETPATCCRVRDRRAGVERSSRAGDAVGDVSNVASSFPRVTDGTAAAQGRDSESLQEDEHKGLRDAVSSRMPCKSCVPLLSFTRPRFAVSGEWGYVAPVLAVVMLMEQRS</sequence>
<dbReference type="AlphaFoldDB" id="A0A2A9MBJ8"/>
<dbReference type="STRING" id="94643.A0A2A9MBJ8"/>
<proteinExistence type="predicted"/>
<feature type="compositionally biased region" description="Polar residues" evidence="1">
    <location>
        <begin position="906"/>
        <end position="920"/>
    </location>
</feature>
<dbReference type="InterPro" id="IPR011333">
    <property type="entry name" value="SKP1/BTB/POZ_sf"/>
</dbReference>
<dbReference type="PANTHER" id="PTHR14499:SF136">
    <property type="entry name" value="GH08630P"/>
    <property type="match status" value="1"/>
</dbReference>
<dbReference type="PANTHER" id="PTHR14499">
    <property type="entry name" value="POTASSIUM CHANNEL TETRAMERIZATION DOMAIN-CONTAINING"/>
    <property type="match status" value="1"/>
</dbReference>
<feature type="region of interest" description="Disordered" evidence="1">
    <location>
        <begin position="1204"/>
        <end position="1236"/>
    </location>
</feature>
<dbReference type="Pfam" id="PF02214">
    <property type="entry name" value="BTB_2"/>
    <property type="match status" value="1"/>
</dbReference>
<dbReference type="EMBL" id="NWUJ01000006">
    <property type="protein sequence ID" value="PFH34594.1"/>
    <property type="molecule type" value="Genomic_DNA"/>
</dbReference>
<evidence type="ECO:0000313" key="3">
    <source>
        <dbReference type="EMBL" id="PFH34594.1"/>
    </source>
</evidence>
<dbReference type="PROSITE" id="PS51257">
    <property type="entry name" value="PROKAR_LIPOPROTEIN"/>
    <property type="match status" value="1"/>
</dbReference>
<keyword evidence="4" id="KW-1185">Reference proteome</keyword>
<feature type="region of interest" description="Disordered" evidence="1">
    <location>
        <begin position="474"/>
        <end position="558"/>
    </location>
</feature>
<dbReference type="Gene3D" id="3.30.710.10">
    <property type="entry name" value="Potassium Channel Kv1.1, Chain A"/>
    <property type="match status" value="1"/>
</dbReference>
<feature type="region of interest" description="Disordered" evidence="1">
    <location>
        <begin position="142"/>
        <end position="171"/>
    </location>
</feature>
<dbReference type="Proteomes" id="UP000224006">
    <property type="component" value="Chromosome VI"/>
</dbReference>
<feature type="region of interest" description="Disordered" evidence="1">
    <location>
        <begin position="306"/>
        <end position="356"/>
    </location>
</feature>